<accession>A0ABP1FWI4</accession>
<feature type="compositionally biased region" description="Low complexity" evidence="1">
    <location>
        <begin position="233"/>
        <end position="242"/>
    </location>
</feature>
<evidence type="ECO:0000313" key="2">
    <source>
        <dbReference type="EMBL" id="CAL5224255.1"/>
    </source>
</evidence>
<protein>
    <submittedName>
        <fullName evidence="2">G6911 protein</fullName>
    </submittedName>
</protein>
<name>A0ABP1FWI4_9CHLO</name>
<gene>
    <name evidence="2" type="primary">g6911</name>
    <name evidence="2" type="ORF">VP750_LOCUS5914</name>
</gene>
<organism evidence="2 3">
    <name type="scientific">Coccomyxa viridis</name>
    <dbReference type="NCBI Taxonomy" id="1274662"/>
    <lineage>
        <taxon>Eukaryota</taxon>
        <taxon>Viridiplantae</taxon>
        <taxon>Chlorophyta</taxon>
        <taxon>core chlorophytes</taxon>
        <taxon>Trebouxiophyceae</taxon>
        <taxon>Trebouxiophyceae incertae sedis</taxon>
        <taxon>Coccomyxaceae</taxon>
        <taxon>Coccomyxa</taxon>
    </lineage>
</organism>
<feature type="region of interest" description="Disordered" evidence="1">
    <location>
        <begin position="1"/>
        <end position="31"/>
    </location>
</feature>
<keyword evidence="3" id="KW-1185">Reference proteome</keyword>
<feature type="region of interest" description="Disordered" evidence="1">
    <location>
        <begin position="216"/>
        <end position="287"/>
    </location>
</feature>
<reference evidence="2 3" key="1">
    <citation type="submission" date="2024-06" db="EMBL/GenBank/DDBJ databases">
        <authorList>
            <person name="Kraege A."/>
            <person name="Thomma B."/>
        </authorList>
    </citation>
    <scope>NUCLEOTIDE SEQUENCE [LARGE SCALE GENOMIC DNA]</scope>
</reference>
<feature type="compositionally biased region" description="Low complexity" evidence="1">
    <location>
        <begin position="258"/>
        <end position="287"/>
    </location>
</feature>
<evidence type="ECO:0000313" key="3">
    <source>
        <dbReference type="Proteomes" id="UP001497392"/>
    </source>
</evidence>
<evidence type="ECO:0000256" key="1">
    <source>
        <dbReference type="SAM" id="MobiDB-lite"/>
    </source>
</evidence>
<dbReference type="EMBL" id="CAXHTA020000010">
    <property type="protein sequence ID" value="CAL5224255.1"/>
    <property type="molecule type" value="Genomic_DNA"/>
</dbReference>
<dbReference type="Proteomes" id="UP001497392">
    <property type="component" value="Unassembled WGS sequence"/>
</dbReference>
<sequence>MPTGGSSAHSWRRYHSQGVSEHPERPGPEQSQDDFYVHALLMLFFASQNRPMVATRAFVEVGLDMYLEGISLAEMEAMMAVARLESGDQLVSPLQQEILLSWSAMVFLTLQAVGVPLRPSGEARRARSLSSTKAGQMEKGMASFVKQTIGMYRSGFDSRRMLLQQSLAEFTKETGRVSGGQYYMQQNTRLVVLTLEAVRESGMAVEAQLEPSVLTSAAGEDSMSSGSLDVTASGGDSSSDEGPPLPPPAQYEPTQWHTSSTAEPSTASEASDGSRRAGSSRGASTSGRQPVDYVFSFLSSHRQQEIATVREATVEQLQLRSAALYLLMAFIGGQAQSLYAVQAFVRRALVCYRQGLSVQELYEQLTSEEKYQGVGGALQVKAPNPADQYRISGHVFAQWLSIVYMTFVQVGVPVGQGNERKEGWAWVDTQPGQDTEILEAYRLSDLVSNTLRLEAEREAVKSGLSGPGCSAAEAALREHFSGEEGTKALEQQVEESGGIVVIEDPSLRSTSPMLIMISQFTGLVKLAKDLILSERKAALEMPRSR</sequence>
<proteinExistence type="predicted"/>
<comment type="caution">
    <text evidence="2">The sequence shown here is derived from an EMBL/GenBank/DDBJ whole genome shotgun (WGS) entry which is preliminary data.</text>
</comment>